<name>A0A1V9Y214_9ACAR</name>
<keyword evidence="3" id="KW-1185">Reference proteome</keyword>
<feature type="compositionally biased region" description="Low complexity" evidence="1">
    <location>
        <begin position="475"/>
        <end position="495"/>
    </location>
</feature>
<feature type="compositionally biased region" description="Polar residues" evidence="1">
    <location>
        <begin position="426"/>
        <end position="444"/>
    </location>
</feature>
<accession>A0A1V9Y214</accession>
<evidence type="ECO:0000256" key="1">
    <source>
        <dbReference type="SAM" id="MobiDB-lite"/>
    </source>
</evidence>
<feature type="region of interest" description="Disordered" evidence="1">
    <location>
        <begin position="426"/>
        <end position="495"/>
    </location>
</feature>
<evidence type="ECO:0008006" key="4">
    <source>
        <dbReference type="Google" id="ProtNLM"/>
    </source>
</evidence>
<feature type="compositionally biased region" description="Basic and acidic residues" evidence="1">
    <location>
        <begin position="362"/>
        <end position="374"/>
    </location>
</feature>
<dbReference type="AlphaFoldDB" id="A0A1V9Y214"/>
<feature type="compositionally biased region" description="Pro residues" evidence="1">
    <location>
        <begin position="452"/>
        <end position="464"/>
    </location>
</feature>
<reference evidence="2 3" key="1">
    <citation type="journal article" date="2017" name="Gigascience">
        <title>Draft genome of the honey bee ectoparasitic mite, Tropilaelaps mercedesae, is shaped by the parasitic life history.</title>
        <authorList>
            <person name="Dong X."/>
            <person name="Armstrong S.D."/>
            <person name="Xia D."/>
            <person name="Makepeace B.L."/>
            <person name="Darby A.C."/>
            <person name="Kadowaki T."/>
        </authorList>
    </citation>
    <scope>NUCLEOTIDE SEQUENCE [LARGE SCALE GENOMIC DNA]</scope>
    <source>
        <strain evidence="2">Wuxi-XJTLU</strain>
    </source>
</reference>
<gene>
    <name evidence="2" type="ORF">BIW11_05501</name>
</gene>
<comment type="caution">
    <text evidence="2">The sequence shown here is derived from an EMBL/GenBank/DDBJ whole genome shotgun (WGS) entry which is preliminary data.</text>
</comment>
<dbReference type="EMBL" id="MNPL01000715">
    <property type="protein sequence ID" value="OQR79772.1"/>
    <property type="molecule type" value="Genomic_DNA"/>
</dbReference>
<feature type="region of interest" description="Disordered" evidence="1">
    <location>
        <begin position="80"/>
        <end position="101"/>
    </location>
</feature>
<evidence type="ECO:0000313" key="2">
    <source>
        <dbReference type="EMBL" id="OQR79772.1"/>
    </source>
</evidence>
<organism evidence="2 3">
    <name type="scientific">Tropilaelaps mercedesae</name>
    <dbReference type="NCBI Taxonomy" id="418985"/>
    <lineage>
        <taxon>Eukaryota</taxon>
        <taxon>Metazoa</taxon>
        <taxon>Ecdysozoa</taxon>
        <taxon>Arthropoda</taxon>
        <taxon>Chelicerata</taxon>
        <taxon>Arachnida</taxon>
        <taxon>Acari</taxon>
        <taxon>Parasitiformes</taxon>
        <taxon>Mesostigmata</taxon>
        <taxon>Gamasina</taxon>
        <taxon>Dermanyssoidea</taxon>
        <taxon>Laelapidae</taxon>
        <taxon>Tropilaelaps</taxon>
    </lineage>
</organism>
<evidence type="ECO:0000313" key="3">
    <source>
        <dbReference type="Proteomes" id="UP000192247"/>
    </source>
</evidence>
<protein>
    <recommendedName>
        <fullName evidence="4">DUF4706 domain-containing protein</fullName>
    </recommendedName>
</protein>
<feature type="compositionally biased region" description="Basic and acidic residues" evidence="1">
    <location>
        <begin position="335"/>
        <end position="348"/>
    </location>
</feature>
<dbReference type="InParanoid" id="A0A1V9Y214"/>
<feature type="region of interest" description="Disordered" evidence="1">
    <location>
        <begin position="312"/>
        <end position="377"/>
    </location>
</feature>
<dbReference type="OrthoDB" id="5984457at2759"/>
<dbReference type="Proteomes" id="UP000192247">
    <property type="component" value="Unassembled WGS sequence"/>
</dbReference>
<sequence length="607" mass="65025">MKFILQSYAETKPIFRKRDILLSCGFCKSSISGRTFKMSAKTTSSSSSSDISKKVHAYFASLSSTSARILDDVRSISQVHSRRQNHTFNPKTDSSKASSCGWDSLSEDQRAELVIESLVPGDLEQKYRSLSGNVGTGKGSLSWTGGPLGPLASFVDASQSFPLVEISTGSPLPSVAFGHTLASDTRGRGIVIEEDINGQKVPTTWRDEHAQAFSWYNQSCDPITSSRDAPGSLDSEESARRRFPPHFINLCGLDGLATGLAGIEMGSDAPEGVNCDHQPMLSRLSTSVSGGTFDSGFSNVTSEGNVFVIGSTDIAGGGGGGSSGRISRRSSRASTPERRRSPLMRPKEAPPPPPPVSLHHPNKNEGHQETERGSVKNRLYTGDLIGSEPAARQFSGRWEMSATKEIIMTAHSYHNGQIGQPKTVQAIATKSTSLQSPRSASVQPNGKKRQAPKPPVSPLGPTPEPTEQSSRLSLASVEPAASVTSASSASNANRNVTSAKWLSQIERPRSSFCPSSNPDQPHILPEALAPEITRSIPDSRASPLLQHVNAGLRPKVPPQQLKKVVPPVAPKFEMPRLGVKNSTDSIVTAPVVNDDIPKTGFDFLDNW</sequence>
<feature type="compositionally biased region" description="Polar residues" evidence="1">
    <location>
        <begin position="86"/>
        <end position="98"/>
    </location>
</feature>
<proteinExistence type="predicted"/>